<accession>A0A1I0D784</accession>
<dbReference type="EMBL" id="FOHV01000014">
    <property type="protein sequence ID" value="SET28107.1"/>
    <property type="molecule type" value="Genomic_DNA"/>
</dbReference>
<dbReference type="STRING" id="1123402.SAMN02583745_01880"/>
<protein>
    <submittedName>
        <fullName evidence="1">Uncharacterized protein</fullName>
    </submittedName>
</protein>
<sequence length="262" mass="29382">MSMIPKPKAFEHVVLLADALKNKSVLTEFQLAMIKRDILLCDDIEIRISCEGLLSAYLGNLDEAMSIFSGGAHISGLVANNYLFALNMKNQYISSYNLIKELEQVDFHLDNGVLTNVIFIGYLFCDLKIITSAFAVINKVRFTEEKEILDDAKVDVKMQRKYTTAIQKAIKATKENPDNILRNIKLALSLIETSSFNITRVCLPNELTPTMFICLDADVDTVVDLNFELADKIVDLYEGDVKFPIYFSVNSKIGYGINVSAN</sequence>
<keyword evidence="2" id="KW-1185">Reference proteome</keyword>
<dbReference type="AlphaFoldDB" id="A0A1I0D784"/>
<dbReference type="RefSeq" id="WP_093320147.1">
    <property type="nucleotide sequence ID" value="NZ_FOHV01000014.1"/>
</dbReference>
<evidence type="ECO:0000313" key="1">
    <source>
        <dbReference type="EMBL" id="SET28107.1"/>
    </source>
</evidence>
<gene>
    <name evidence="1" type="ORF">SAMN02583745_01880</name>
</gene>
<proteinExistence type="predicted"/>
<dbReference type="Proteomes" id="UP000242642">
    <property type="component" value="Unassembled WGS sequence"/>
</dbReference>
<evidence type="ECO:0000313" key="2">
    <source>
        <dbReference type="Proteomes" id="UP000242642"/>
    </source>
</evidence>
<reference evidence="2" key="1">
    <citation type="submission" date="2016-10" db="EMBL/GenBank/DDBJ databases">
        <authorList>
            <person name="Varghese N."/>
            <person name="Submissions S."/>
        </authorList>
    </citation>
    <scope>NUCLEOTIDE SEQUENCE [LARGE SCALE GENOMIC DNA]</scope>
    <source>
        <strain evidence="2">DSM 18579</strain>
    </source>
</reference>
<organism evidence="1 2">
    <name type="scientific">Thorsellia anophelis DSM 18579</name>
    <dbReference type="NCBI Taxonomy" id="1123402"/>
    <lineage>
        <taxon>Bacteria</taxon>
        <taxon>Pseudomonadati</taxon>
        <taxon>Pseudomonadota</taxon>
        <taxon>Gammaproteobacteria</taxon>
        <taxon>Enterobacterales</taxon>
        <taxon>Thorselliaceae</taxon>
        <taxon>Thorsellia</taxon>
    </lineage>
</organism>
<name>A0A1I0D784_9GAMM</name>